<comment type="caution">
    <text evidence="3">The sequence shown here is derived from an EMBL/GenBank/DDBJ whole genome shotgun (WGS) entry which is preliminary data.</text>
</comment>
<name>A0A101SAP2_9ACTN</name>
<protein>
    <submittedName>
        <fullName evidence="3">Uncharacterized protein</fullName>
    </submittedName>
</protein>
<accession>A0A101SAP2</accession>
<keyword evidence="2" id="KW-0472">Membrane</keyword>
<feature type="transmembrane region" description="Helical" evidence="2">
    <location>
        <begin position="437"/>
        <end position="459"/>
    </location>
</feature>
<dbReference type="Proteomes" id="UP000054375">
    <property type="component" value="Unassembled WGS sequence"/>
</dbReference>
<gene>
    <name evidence="3" type="ORF">AQJ54_06560</name>
</gene>
<reference evidence="3 4" key="1">
    <citation type="submission" date="2015-10" db="EMBL/GenBank/DDBJ databases">
        <title>Draft genome sequence of Streptomyces griseorubiginosus DSM 40469, type strain for the species Streptomyces griseorubiginosus.</title>
        <authorList>
            <person name="Ruckert C."/>
            <person name="Winkler A."/>
            <person name="Kalinowski J."/>
            <person name="Kampfer P."/>
            <person name="Glaeser S."/>
        </authorList>
    </citation>
    <scope>NUCLEOTIDE SEQUENCE [LARGE SCALE GENOMIC DNA]</scope>
    <source>
        <strain evidence="3 4">DSM 40469</strain>
    </source>
</reference>
<evidence type="ECO:0000313" key="3">
    <source>
        <dbReference type="EMBL" id="KUN70764.1"/>
    </source>
</evidence>
<keyword evidence="2" id="KW-0812">Transmembrane</keyword>
<dbReference type="EMBL" id="LMWV01000003">
    <property type="protein sequence ID" value="KUN70764.1"/>
    <property type="molecule type" value="Genomic_DNA"/>
</dbReference>
<keyword evidence="4" id="KW-1185">Reference proteome</keyword>
<feature type="transmembrane region" description="Helical" evidence="2">
    <location>
        <begin position="44"/>
        <end position="63"/>
    </location>
</feature>
<proteinExistence type="predicted"/>
<dbReference type="AlphaFoldDB" id="A0A101SAP2"/>
<feature type="transmembrane region" description="Helical" evidence="2">
    <location>
        <begin position="16"/>
        <end position="38"/>
    </location>
</feature>
<evidence type="ECO:0000256" key="2">
    <source>
        <dbReference type="SAM" id="Phobius"/>
    </source>
</evidence>
<evidence type="ECO:0000313" key="4">
    <source>
        <dbReference type="Proteomes" id="UP000054375"/>
    </source>
</evidence>
<sequence>MSKDVTDTRYFPRCGWFVTLAVPSTLVLLITAWLFLGATPVRTVVLWSSLASLATSLVVWATATLRNGDQFRRDTYRWVVRAASAAPGHREAAVPSRLSGARRQSARLVSLLVVVPTLAALWVALAAADARGTGTSAVLAEAGAVIERLPIVKIEHEDAGWSPRSSAQADYTVLIPSTTPQEGVSATFEAATHRRQGIGSKLYVAYVPEQPELGVIGDDRLSEVKRQLAGRAVESDTARDLGIVWVLVTLALLVGAWRTEAIHRPARTVTPDWHALRVTVTGTKQHTEVPPSGSPEDVDEKKRRENTRRLLCLVLEGRGQEIPFHSKMGIEQAGEVLSGTRGWLLWHPMQRRGRDVLAELVSDDGWQLPGAVPVRVAEEVVAEGLTEAARPDTERRVRTLDLGAGWLVTASLSGVAGFTVALGCLVALLLVPDSGAWRWWVAATGVLAPAVGFMVQAVARTDGGAAPLPE</sequence>
<feature type="transmembrane region" description="Helical" evidence="2">
    <location>
        <begin position="404"/>
        <end position="431"/>
    </location>
</feature>
<feature type="region of interest" description="Disordered" evidence="1">
    <location>
        <begin position="281"/>
        <end position="303"/>
    </location>
</feature>
<evidence type="ECO:0000256" key="1">
    <source>
        <dbReference type="SAM" id="MobiDB-lite"/>
    </source>
</evidence>
<feature type="transmembrane region" description="Helical" evidence="2">
    <location>
        <begin position="108"/>
        <end position="128"/>
    </location>
</feature>
<organism evidence="3 4">
    <name type="scientific">Streptomyces griseorubiginosus</name>
    <dbReference type="NCBI Taxonomy" id="67304"/>
    <lineage>
        <taxon>Bacteria</taxon>
        <taxon>Bacillati</taxon>
        <taxon>Actinomycetota</taxon>
        <taxon>Actinomycetes</taxon>
        <taxon>Kitasatosporales</taxon>
        <taxon>Streptomycetaceae</taxon>
        <taxon>Streptomyces</taxon>
    </lineage>
</organism>
<keyword evidence="2" id="KW-1133">Transmembrane helix</keyword>